<dbReference type="EMBL" id="JANEYF010004067">
    <property type="protein sequence ID" value="KAJ8932302.1"/>
    <property type="molecule type" value="Genomic_DNA"/>
</dbReference>
<evidence type="ECO:0000313" key="3">
    <source>
        <dbReference type="Proteomes" id="UP001162156"/>
    </source>
</evidence>
<accession>A0AAV8X171</accession>
<name>A0AAV8X171_9CUCU</name>
<organism evidence="2 3">
    <name type="scientific">Rhamnusium bicolor</name>
    <dbReference type="NCBI Taxonomy" id="1586634"/>
    <lineage>
        <taxon>Eukaryota</taxon>
        <taxon>Metazoa</taxon>
        <taxon>Ecdysozoa</taxon>
        <taxon>Arthropoda</taxon>
        <taxon>Hexapoda</taxon>
        <taxon>Insecta</taxon>
        <taxon>Pterygota</taxon>
        <taxon>Neoptera</taxon>
        <taxon>Endopterygota</taxon>
        <taxon>Coleoptera</taxon>
        <taxon>Polyphaga</taxon>
        <taxon>Cucujiformia</taxon>
        <taxon>Chrysomeloidea</taxon>
        <taxon>Cerambycidae</taxon>
        <taxon>Lepturinae</taxon>
        <taxon>Rhagiini</taxon>
        <taxon>Rhamnusium</taxon>
    </lineage>
</organism>
<evidence type="ECO:0000256" key="1">
    <source>
        <dbReference type="SAM" id="MobiDB-lite"/>
    </source>
</evidence>
<keyword evidence="3" id="KW-1185">Reference proteome</keyword>
<dbReference type="Proteomes" id="UP001162156">
    <property type="component" value="Unassembled WGS sequence"/>
</dbReference>
<dbReference type="InterPro" id="IPR027967">
    <property type="entry name" value="DUF4612"/>
</dbReference>
<protein>
    <submittedName>
        <fullName evidence="2">Uncharacterized protein</fullName>
    </submittedName>
</protein>
<evidence type="ECO:0000313" key="2">
    <source>
        <dbReference type="EMBL" id="KAJ8932302.1"/>
    </source>
</evidence>
<dbReference type="AlphaFoldDB" id="A0AAV8X171"/>
<feature type="non-terminal residue" evidence="2">
    <location>
        <position position="1"/>
    </location>
</feature>
<feature type="region of interest" description="Disordered" evidence="1">
    <location>
        <begin position="21"/>
        <end position="46"/>
    </location>
</feature>
<feature type="compositionally biased region" description="Acidic residues" evidence="1">
    <location>
        <begin position="24"/>
        <end position="43"/>
    </location>
</feature>
<reference evidence="2" key="1">
    <citation type="journal article" date="2023" name="Insect Mol. Biol.">
        <title>Genome sequencing provides insights into the evolution of gene families encoding plant cell wall-degrading enzymes in longhorned beetles.</title>
        <authorList>
            <person name="Shin N.R."/>
            <person name="Okamura Y."/>
            <person name="Kirsch R."/>
            <person name="Pauchet Y."/>
        </authorList>
    </citation>
    <scope>NUCLEOTIDE SEQUENCE</scope>
    <source>
        <strain evidence="2">RBIC_L_NR</strain>
    </source>
</reference>
<dbReference type="PANTHER" id="PTHR14974">
    <property type="entry name" value="SIMILAR TO RIKEN CDNA 1700025G04 GENE"/>
    <property type="match status" value="1"/>
</dbReference>
<gene>
    <name evidence="2" type="ORF">NQ314_014795</name>
</gene>
<dbReference type="Pfam" id="PF15389">
    <property type="entry name" value="DUF4612"/>
    <property type="match status" value="1"/>
</dbReference>
<sequence length="89" mass="10110">FPHLLSPRLFDCIFNFTVTPEKAESEEEDGIENESESSENLEDCEQRKTIKVKPFGGPLLAQTEISTSQQDFFKMLDEKIQNVSTIIGN</sequence>
<comment type="caution">
    <text evidence="2">The sequence shown here is derived from an EMBL/GenBank/DDBJ whole genome shotgun (WGS) entry which is preliminary data.</text>
</comment>
<proteinExistence type="predicted"/>
<dbReference type="PANTHER" id="PTHR14974:SF3">
    <property type="entry name" value="SIMILAR TO RIKEN CDNA 1700025G04 GENE"/>
    <property type="match status" value="1"/>
</dbReference>